<evidence type="ECO:0000313" key="3">
    <source>
        <dbReference type="EMBL" id="PRH87929.1"/>
    </source>
</evidence>
<dbReference type="Gene3D" id="2.30.270.10">
    <property type="entry name" value="duf1285 protein"/>
    <property type="match status" value="1"/>
</dbReference>
<comment type="caution">
    <text evidence="3">The sequence shown here is derived from an EMBL/GenBank/DDBJ whole genome shotgun (WGS) entry which is preliminary data.</text>
</comment>
<gene>
    <name evidence="3" type="ORF">C5L14_08435</name>
</gene>
<dbReference type="InterPro" id="IPR048341">
    <property type="entry name" value="DUF1285_N"/>
</dbReference>
<dbReference type="Gene3D" id="3.10.540.10">
    <property type="entry name" value="duf1285 like domain"/>
    <property type="match status" value="1"/>
</dbReference>
<dbReference type="Pfam" id="PF06938">
    <property type="entry name" value="DUF1285_N"/>
    <property type="match status" value="1"/>
</dbReference>
<dbReference type="AlphaFoldDB" id="A0A2S9QEZ7"/>
<dbReference type="OrthoDB" id="3078366at2"/>
<evidence type="ECO:0000259" key="2">
    <source>
        <dbReference type="Pfam" id="PF21028"/>
    </source>
</evidence>
<protein>
    <submittedName>
        <fullName evidence="3">DUF1285 domain-containing protein</fullName>
    </submittedName>
</protein>
<dbReference type="PIRSF" id="PIRSF029557">
    <property type="entry name" value="UCP029557"/>
    <property type="match status" value="1"/>
</dbReference>
<dbReference type="Gene3D" id="2.20.70.10">
    <property type="match status" value="1"/>
</dbReference>
<dbReference type="InterPro" id="IPR023361">
    <property type="entry name" value="DUF1285_beta_roll_sf"/>
</dbReference>
<dbReference type="InterPro" id="IPR010707">
    <property type="entry name" value="DUF1285"/>
</dbReference>
<evidence type="ECO:0000313" key="4">
    <source>
        <dbReference type="Proteomes" id="UP000237682"/>
    </source>
</evidence>
<dbReference type="InterPro" id="IPR048342">
    <property type="entry name" value="DUF1285_C"/>
</dbReference>
<dbReference type="Pfam" id="PF21028">
    <property type="entry name" value="DUF1285_C"/>
    <property type="match status" value="1"/>
</dbReference>
<evidence type="ECO:0000259" key="1">
    <source>
        <dbReference type="Pfam" id="PF06938"/>
    </source>
</evidence>
<dbReference type="EMBL" id="PUEJ01000003">
    <property type="protein sequence ID" value="PRH87929.1"/>
    <property type="molecule type" value="Genomic_DNA"/>
</dbReference>
<organism evidence="3 4">
    <name type="scientific">Labrys okinawensis</name>
    <dbReference type="NCBI Taxonomy" id="346911"/>
    <lineage>
        <taxon>Bacteria</taxon>
        <taxon>Pseudomonadati</taxon>
        <taxon>Pseudomonadota</taxon>
        <taxon>Alphaproteobacteria</taxon>
        <taxon>Hyphomicrobiales</taxon>
        <taxon>Xanthobacteraceae</taxon>
        <taxon>Labrys</taxon>
    </lineage>
</organism>
<keyword evidence="4" id="KW-1185">Reference proteome</keyword>
<feature type="domain" description="DUF1285" evidence="2">
    <location>
        <begin position="90"/>
        <end position="183"/>
    </location>
</feature>
<reference evidence="3 4" key="1">
    <citation type="submission" date="2018-02" db="EMBL/GenBank/DDBJ databases">
        <title>Whole genome sequencing of endophytic bacterium.</title>
        <authorList>
            <person name="Eedara R."/>
            <person name="Podile A.R."/>
        </authorList>
    </citation>
    <scope>NUCLEOTIDE SEQUENCE [LARGE SCALE GENOMIC DNA]</scope>
    <source>
        <strain evidence="3 4">RP1T</strain>
    </source>
</reference>
<sequence>MVQTDLAGLTKAVKETGKHAGARPVHLWNPPFCGDIDMRIAADGSWHYMKSPIGRIELVKLFASILRRDEDRYVLVTPVERVGIAVDDVPFVAVEMRVETGAGGQILSFRTNVDDWTEAGPDHPMRFEIGASEGLKPYVHVRAGLWARVNRALYYDLADLGEVREIDGVAMFGVASGGSFFAMAPADEIGAAPPDTAP</sequence>
<accession>A0A2S9QEZ7</accession>
<dbReference type="RefSeq" id="WP_105861597.1">
    <property type="nucleotide sequence ID" value="NZ_PUEJ01000003.1"/>
</dbReference>
<proteinExistence type="predicted"/>
<name>A0A2S9QEZ7_9HYPH</name>
<dbReference type="Proteomes" id="UP000237682">
    <property type="component" value="Unassembled WGS sequence"/>
</dbReference>
<feature type="domain" description="DUF1285" evidence="1">
    <location>
        <begin position="24"/>
        <end position="89"/>
    </location>
</feature>